<evidence type="ECO:0000313" key="2">
    <source>
        <dbReference type="Proteomes" id="UP000464524"/>
    </source>
</evidence>
<organism evidence="1 2">
    <name type="scientific">Paraglaciecola mesophila</name>
    <dbReference type="NCBI Taxonomy" id="197222"/>
    <lineage>
        <taxon>Bacteria</taxon>
        <taxon>Pseudomonadati</taxon>
        <taxon>Pseudomonadota</taxon>
        <taxon>Gammaproteobacteria</taxon>
        <taxon>Alteromonadales</taxon>
        <taxon>Alteromonadaceae</taxon>
        <taxon>Paraglaciecola</taxon>
    </lineage>
</organism>
<dbReference type="RefSeq" id="WP_160180958.1">
    <property type="nucleotide sequence ID" value="NZ_CP047656.1"/>
</dbReference>
<dbReference type="InterPro" id="IPR004027">
    <property type="entry name" value="SEC_C_motif"/>
</dbReference>
<dbReference type="AlphaFoldDB" id="A0A857JLL9"/>
<name>A0A857JLL9_9ALTE</name>
<evidence type="ECO:0000313" key="1">
    <source>
        <dbReference type="EMBL" id="QHJ12783.1"/>
    </source>
</evidence>
<dbReference type="EMBL" id="CP047656">
    <property type="protein sequence ID" value="QHJ12783.1"/>
    <property type="molecule type" value="Genomic_DNA"/>
</dbReference>
<dbReference type="Proteomes" id="UP000464524">
    <property type="component" value="Chromosome"/>
</dbReference>
<gene>
    <name evidence="1" type="ORF">FX988_03041</name>
</gene>
<dbReference type="OrthoDB" id="570299at2"/>
<proteinExistence type="predicted"/>
<dbReference type="Pfam" id="PF02810">
    <property type="entry name" value="SEC-C"/>
    <property type="match status" value="1"/>
</dbReference>
<sequence>MSKFFFKGRIDPREKYQRFGYNTQRKTKLGSENAPLTIQVQTSNRESEVRAILKEHNLYANISLEPDLPENTLQLDTLLQLPGTQTFAKTPSRNEPCLCGSGQKYKKCCG</sequence>
<dbReference type="InterPro" id="IPR026368">
    <property type="entry name" value="SWIM_PBPRA1643"/>
</dbReference>
<keyword evidence="2" id="KW-1185">Reference proteome</keyword>
<dbReference type="KEGG" id="pmes:FX988_03041"/>
<dbReference type="NCBIfam" id="TIGR04102">
    <property type="entry name" value="SWIM_PBPRA1643"/>
    <property type="match status" value="1"/>
</dbReference>
<reference evidence="1 2" key="1">
    <citation type="submission" date="2019-12" db="EMBL/GenBank/DDBJ databases">
        <title>Genome sequencing and assembly of endphytes of Porphyra tenera.</title>
        <authorList>
            <person name="Park J.M."/>
            <person name="Shin R."/>
            <person name="Jo S.H."/>
        </authorList>
    </citation>
    <scope>NUCLEOTIDE SEQUENCE [LARGE SCALE GENOMIC DNA]</scope>
    <source>
        <strain evidence="1 2">GPM4</strain>
    </source>
</reference>
<dbReference type="SUPFAM" id="SSF103642">
    <property type="entry name" value="Sec-C motif"/>
    <property type="match status" value="1"/>
</dbReference>
<accession>A0A857JLL9</accession>
<evidence type="ECO:0008006" key="3">
    <source>
        <dbReference type="Google" id="ProtNLM"/>
    </source>
</evidence>
<dbReference type="Gene3D" id="3.10.450.50">
    <property type="match status" value="1"/>
</dbReference>
<protein>
    <recommendedName>
        <fullName evidence="3">Zinc chelation protein SecC</fullName>
    </recommendedName>
</protein>